<dbReference type="EMBL" id="PUIO01000004">
    <property type="protein sequence ID" value="PQP26167.1"/>
    <property type="molecule type" value="Genomic_DNA"/>
</dbReference>
<feature type="transmembrane region" description="Helical" evidence="1">
    <location>
        <begin position="39"/>
        <end position="60"/>
    </location>
</feature>
<keyword evidence="1" id="KW-0472">Membrane</keyword>
<dbReference type="Proteomes" id="UP000239290">
    <property type="component" value="Unassembled WGS sequence"/>
</dbReference>
<evidence type="ECO:0000313" key="3">
    <source>
        <dbReference type="Proteomes" id="UP000239290"/>
    </source>
</evidence>
<feature type="transmembrane region" description="Helical" evidence="1">
    <location>
        <begin position="101"/>
        <end position="119"/>
    </location>
</feature>
<evidence type="ECO:0000313" key="2">
    <source>
        <dbReference type="EMBL" id="PQP26167.1"/>
    </source>
</evidence>
<reference evidence="3" key="1">
    <citation type="submission" date="2018-02" db="EMBL/GenBank/DDBJ databases">
        <title>Draft genome sequencing of Rhodococcus opacus KU647198.</title>
        <authorList>
            <person name="Zheng B.-X."/>
        </authorList>
    </citation>
    <scope>NUCLEOTIDE SEQUENCE [LARGE SCALE GENOMIC DNA]</scope>
    <source>
        <strain evidence="3">04-OD7</strain>
    </source>
</reference>
<proteinExistence type="predicted"/>
<evidence type="ECO:0000256" key="1">
    <source>
        <dbReference type="SAM" id="Phobius"/>
    </source>
</evidence>
<accession>A0A2S8JGI1</accession>
<name>A0A2S8JGI1_RHOOP</name>
<dbReference type="AlphaFoldDB" id="A0A2S8JGI1"/>
<comment type="caution">
    <text evidence="2">The sequence shown here is derived from an EMBL/GenBank/DDBJ whole genome shotgun (WGS) entry which is preliminary data.</text>
</comment>
<dbReference type="Pfam" id="PF19650">
    <property type="entry name" value="DUF6153"/>
    <property type="match status" value="1"/>
</dbReference>
<keyword evidence="1" id="KW-0812">Transmembrane</keyword>
<sequence>MSVFASRGTHCHSRAQVPPLGMSGYSGRVEAGTGRTRTVVARAALLIAVAAGVLLMHSLIAPTTIAAAHEQPSVTASHAEDPHGCGGDGCEQPHLTGHQCAGVIVVIAALTSVMLLWWHSVHPAARRSRVSADRVQSGRGPPPWTVPSLAELSILRV</sequence>
<dbReference type="InterPro" id="IPR046151">
    <property type="entry name" value="DUF6153"/>
</dbReference>
<keyword evidence="1" id="KW-1133">Transmembrane helix</keyword>
<protein>
    <submittedName>
        <fullName evidence="2">Uncharacterized protein</fullName>
    </submittedName>
</protein>
<organism evidence="2 3">
    <name type="scientific">Rhodococcus opacus</name>
    <name type="common">Nocardia opaca</name>
    <dbReference type="NCBI Taxonomy" id="37919"/>
    <lineage>
        <taxon>Bacteria</taxon>
        <taxon>Bacillati</taxon>
        <taxon>Actinomycetota</taxon>
        <taxon>Actinomycetes</taxon>
        <taxon>Mycobacteriales</taxon>
        <taxon>Nocardiaceae</taxon>
        <taxon>Rhodococcus</taxon>
    </lineage>
</organism>
<gene>
    <name evidence="2" type="ORF">C5613_04870</name>
</gene>